<dbReference type="InterPro" id="IPR003593">
    <property type="entry name" value="AAA+_ATPase"/>
</dbReference>
<dbReference type="Proteomes" id="UP000033607">
    <property type="component" value="Unassembled WGS sequence"/>
</dbReference>
<dbReference type="SMART" id="SM00382">
    <property type="entry name" value="AAA"/>
    <property type="match status" value="1"/>
</dbReference>
<name>A0A0F5Y946_9CYAN</name>
<accession>A0A0F5Y946</accession>
<dbReference type="PATRIC" id="fig|1637645.4.peg.6357"/>
<reference evidence="2 3" key="1">
    <citation type="submission" date="2015-06" db="EMBL/GenBank/DDBJ databases">
        <title>Draft genome assembly of filamentous brackish cyanobacterium Limnoraphis robusta strain CS-951.</title>
        <authorList>
            <person name="Willis A."/>
            <person name="Parks M."/>
            <person name="Burford M.A."/>
        </authorList>
    </citation>
    <scope>NUCLEOTIDE SEQUENCE [LARGE SCALE GENOMIC DNA]</scope>
    <source>
        <strain evidence="2 3">CS-951</strain>
    </source>
</reference>
<organism evidence="2 3">
    <name type="scientific">Limnoraphis robusta CS-951</name>
    <dbReference type="NCBI Taxonomy" id="1637645"/>
    <lineage>
        <taxon>Bacteria</taxon>
        <taxon>Bacillati</taxon>
        <taxon>Cyanobacteriota</taxon>
        <taxon>Cyanophyceae</taxon>
        <taxon>Oscillatoriophycideae</taxon>
        <taxon>Oscillatoriales</taxon>
        <taxon>Sirenicapillariaceae</taxon>
        <taxon>Limnoraphis</taxon>
    </lineage>
</organism>
<proteinExistence type="predicted"/>
<dbReference type="InterPro" id="IPR027417">
    <property type="entry name" value="P-loop_NTPase"/>
</dbReference>
<dbReference type="AlphaFoldDB" id="A0A0F5Y946"/>
<dbReference type="Gene3D" id="3.40.50.300">
    <property type="entry name" value="P-loop containing nucleotide triphosphate hydrolases"/>
    <property type="match status" value="1"/>
</dbReference>
<evidence type="ECO:0000313" key="2">
    <source>
        <dbReference type="EMBL" id="KKD35471.1"/>
    </source>
</evidence>
<protein>
    <recommendedName>
        <fullName evidence="1">AAA+ ATPase domain-containing protein</fullName>
    </recommendedName>
</protein>
<evidence type="ECO:0000259" key="1">
    <source>
        <dbReference type="SMART" id="SM00382"/>
    </source>
</evidence>
<dbReference type="PANTHER" id="PTHR47691">
    <property type="entry name" value="REGULATOR-RELATED"/>
    <property type="match status" value="1"/>
</dbReference>
<dbReference type="Pfam" id="PF00931">
    <property type="entry name" value="NB-ARC"/>
    <property type="match status" value="1"/>
</dbReference>
<dbReference type="GO" id="GO:0043531">
    <property type="term" value="F:ADP binding"/>
    <property type="evidence" value="ECO:0007669"/>
    <property type="project" value="InterPro"/>
</dbReference>
<dbReference type="OrthoDB" id="441260at2"/>
<dbReference type="RefSeq" id="WP_046281365.1">
    <property type="nucleotide sequence ID" value="NZ_LATL02000323.1"/>
</dbReference>
<gene>
    <name evidence="2" type="ORF">WN50_25220</name>
</gene>
<dbReference type="PRINTS" id="PR00364">
    <property type="entry name" value="DISEASERSIST"/>
</dbReference>
<sequence length="454" mass="51225">MPTLKQRRRKVAILTQQGFQKLRTAQSQTDLWNDFTKSCTLEVLSEQTGLSTHTLSKLHARKKGVDLKTLVRYFNGFNLTLESDDYMSPIGDEETTILVPSTPENEALVTASLPQNNLVSWGLAPDVSVFCGRRTELETLQQWVLENRCRLITLFGIVGIGKTWLATKLAEQIQPEFKFVVWRSLQPISRSHSPLPFTHFIDDLIDHLTNDSHSKIPENINTKIRKLMDILRQKRCLLILDNVESVLQNYTPKTASRNDSDYEAYSQLLKHLAQAQHQSCVILTSRVEPTEIQPFIGENLGVHSLCVQGLQVADIRQMLSAKGKFQGTDDEWKHLIEYYDGNPLIIGIFATTIQHFFDSSLTNFFANNTLIDENIGELLDEQLSALSVPAQQIIKVLATQNAPLSFSQLRSHLAPSLSGNTLLGTLEFLKARSLIYTTSAVFSLHPLIVNYFTS</sequence>
<dbReference type="InterPro" id="IPR002182">
    <property type="entry name" value="NB-ARC"/>
</dbReference>
<comment type="caution">
    <text evidence="2">The sequence shown here is derived from an EMBL/GenBank/DDBJ whole genome shotgun (WGS) entry which is preliminary data.</text>
</comment>
<feature type="domain" description="AAA+ ATPase" evidence="1">
    <location>
        <begin position="148"/>
        <end position="314"/>
    </location>
</feature>
<dbReference type="SUPFAM" id="SSF52540">
    <property type="entry name" value="P-loop containing nucleoside triphosphate hydrolases"/>
    <property type="match status" value="1"/>
</dbReference>
<evidence type="ECO:0000313" key="3">
    <source>
        <dbReference type="Proteomes" id="UP000033607"/>
    </source>
</evidence>
<dbReference type="EMBL" id="LATL02000323">
    <property type="protein sequence ID" value="KKD35471.1"/>
    <property type="molecule type" value="Genomic_DNA"/>
</dbReference>
<dbReference type="PANTHER" id="PTHR47691:SF3">
    <property type="entry name" value="HTH-TYPE TRANSCRIPTIONAL REGULATOR RV0890C-RELATED"/>
    <property type="match status" value="1"/>
</dbReference>